<dbReference type="KEGG" id="mgg:MPLG2_2604"/>
<dbReference type="GO" id="GO:0006777">
    <property type="term" value="P:Mo-molybdopterin cofactor biosynthetic process"/>
    <property type="evidence" value="ECO:0007669"/>
    <property type="project" value="UniProtKB-KW"/>
</dbReference>
<dbReference type="SMART" id="SM00852">
    <property type="entry name" value="MoCF_biosynth"/>
    <property type="match status" value="1"/>
</dbReference>
<feature type="domain" description="MoaB/Mog" evidence="3">
    <location>
        <begin position="7"/>
        <end position="154"/>
    </location>
</feature>
<dbReference type="UniPathway" id="UPA00344"/>
<dbReference type="NCBIfam" id="TIGR00177">
    <property type="entry name" value="molyb_syn"/>
    <property type="match status" value="1"/>
</dbReference>
<dbReference type="InterPro" id="IPR008284">
    <property type="entry name" value="MoCF_biosynth_CS"/>
</dbReference>
<dbReference type="InterPro" id="IPR001453">
    <property type="entry name" value="MoaB/Mog_dom"/>
</dbReference>
<dbReference type="SUPFAM" id="SSF53218">
    <property type="entry name" value="Molybdenum cofactor biosynthesis proteins"/>
    <property type="match status" value="1"/>
</dbReference>
<keyword evidence="5" id="KW-1185">Reference proteome</keyword>
<dbReference type="PANTHER" id="PTHR43764:SF1">
    <property type="entry name" value="MOLYBDOPTERIN MOLYBDOTRANSFERASE"/>
    <property type="match status" value="1"/>
</dbReference>
<evidence type="ECO:0000259" key="3">
    <source>
        <dbReference type="SMART" id="SM00852"/>
    </source>
</evidence>
<dbReference type="AlphaFoldDB" id="A0A2N9JHT0"/>
<evidence type="ECO:0000256" key="1">
    <source>
        <dbReference type="ARBA" id="ARBA00005046"/>
    </source>
</evidence>
<dbReference type="Proteomes" id="UP000238164">
    <property type="component" value="Chromosome 1"/>
</dbReference>
<dbReference type="EMBL" id="LT985188">
    <property type="protein sequence ID" value="SPD87634.1"/>
    <property type="molecule type" value="Genomic_DNA"/>
</dbReference>
<organism evidence="4 5">
    <name type="scientific">Micropruina glycogenica</name>
    <dbReference type="NCBI Taxonomy" id="75385"/>
    <lineage>
        <taxon>Bacteria</taxon>
        <taxon>Bacillati</taxon>
        <taxon>Actinomycetota</taxon>
        <taxon>Actinomycetes</taxon>
        <taxon>Propionibacteriales</taxon>
        <taxon>Nocardioidaceae</taxon>
        <taxon>Micropruina</taxon>
    </lineage>
</organism>
<proteinExistence type="predicted"/>
<protein>
    <submittedName>
        <fullName evidence="4">Molybdopterin biosynthesis Mog protein</fullName>
    </submittedName>
</protein>
<comment type="pathway">
    <text evidence="1">Cofactor biosynthesis; molybdopterin biosynthesis.</text>
</comment>
<accession>A0A2N9JHT0</accession>
<dbReference type="RefSeq" id="WP_105186324.1">
    <property type="nucleotide sequence ID" value="NZ_BAAAGO010000031.1"/>
</dbReference>
<gene>
    <name evidence="4" type="primary">mog</name>
    <name evidence="4" type="ORF">MPLG2_2604</name>
</gene>
<dbReference type="OrthoDB" id="9794429at2"/>
<dbReference type="InterPro" id="IPR036425">
    <property type="entry name" value="MoaB/Mog-like_dom_sf"/>
</dbReference>
<dbReference type="Gene3D" id="3.40.980.10">
    <property type="entry name" value="MoaB/Mog-like domain"/>
    <property type="match status" value="1"/>
</dbReference>
<dbReference type="Pfam" id="PF00994">
    <property type="entry name" value="MoCF_biosynth"/>
    <property type="match status" value="1"/>
</dbReference>
<reference evidence="4 5" key="1">
    <citation type="submission" date="2018-02" db="EMBL/GenBank/DDBJ databases">
        <authorList>
            <person name="Cohen D.B."/>
            <person name="Kent A.D."/>
        </authorList>
    </citation>
    <scope>NUCLEOTIDE SEQUENCE [LARGE SCALE GENOMIC DNA]</scope>
    <source>
        <strain evidence="4">1</strain>
    </source>
</reference>
<evidence type="ECO:0000256" key="2">
    <source>
        <dbReference type="ARBA" id="ARBA00023150"/>
    </source>
</evidence>
<keyword evidence="2" id="KW-0501">Molybdenum cofactor biosynthesis</keyword>
<sequence length="167" mass="17383">MTDIVGAVITVSDRASAGEYVDRSGPRAVELLAQHGVSADVTVVPDDPAEIRRGIRTAIKAGARVVLTTGGTGIGPRDVTPEVTAELFDRRLPGITDEIRRRGAQHVPTAVLSRAEAGIVKLKKWPPAFVVNAPGSTGAVADTIAVVGPLIAHLLDQLDGGGHSRFD</sequence>
<dbReference type="PANTHER" id="PTHR43764">
    <property type="entry name" value="MOLYBDENUM COFACTOR BIOSYNTHESIS"/>
    <property type="match status" value="1"/>
</dbReference>
<dbReference type="InterPro" id="IPR051920">
    <property type="entry name" value="MPT_Adenylyltrnsfr/MoaC-Rel"/>
</dbReference>
<evidence type="ECO:0000313" key="5">
    <source>
        <dbReference type="Proteomes" id="UP000238164"/>
    </source>
</evidence>
<dbReference type="PROSITE" id="PS01078">
    <property type="entry name" value="MOCF_BIOSYNTHESIS_1"/>
    <property type="match status" value="1"/>
</dbReference>
<dbReference type="CDD" id="cd00886">
    <property type="entry name" value="MogA_MoaB"/>
    <property type="match status" value="1"/>
</dbReference>
<evidence type="ECO:0000313" key="4">
    <source>
        <dbReference type="EMBL" id="SPD87634.1"/>
    </source>
</evidence>
<name>A0A2N9JHT0_9ACTN</name>